<dbReference type="NCBIfam" id="TIGR01469">
    <property type="entry name" value="cobA_cysG_Cterm"/>
    <property type="match status" value="1"/>
</dbReference>
<reference evidence="11" key="1">
    <citation type="journal article" date="2014" name="Int. J. Syst. Evol. Microbiol.">
        <title>Complete genome sequence of Corynebacterium casei LMG S-19264T (=DSM 44701T), isolated from a smear-ripened cheese.</title>
        <authorList>
            <consortium name="US DOE Joint Genome Institute (JGI-PGF)"/>
            <person name="Walter F."/>
            <person name="Albersmeier A."/>
            <person name="Kalinowski J."/>
            <person name="Ruckert C."/>
        </authorList>
    </citation>
    <scope>NUCLEOTIDE SEQUENCE</scope>
    <source>
        <strain evidence="11">JCM 18487</strain>
    </source>
</reference>
<sequence>MAAGKVYLVGAGPGDPGLLTLRARRLLAAADAVVFDRLLSPRLLGFVSSRAVCYYAGKAPGAHEMEQEDIHALLISLARAGKTVVRLKGGDPFVFGRGGEEALALTAAGVAWEVVPGVTSAVAVPAYAGIPVTHRDISPAFTVVTGHACSQAGGVDWEGLARTGGTIVVMMGMAHLGEIAARLVAAGRPPGTPVAVIRWGTRAAQEVLRAELGTVAAEVAKRRLRSPAVVVIGEVARLGEVLAWAQARPLFGRRVLVVGDVADEAADAADVLEALGAEVYDWTLAGCSHPLSVSPLWAAMEIVSPSGAAPGFAAEPPAPGVIAMAVAKGERVLWWPSPLAVDLWFAAWREAGRDVRQLAGWRLAAAEPRVAVRLSSYGIVADDVAPHPPAGAVWVPLAVAKPDMVRLLAWWQAQAEGVGDARPARPPFARAGGGCSFDAVWVLSDAAWMVLTGTAAAAGHRLTAVRLLARDAWVVNRLRAAGADAQWAPDADAVAARLTEPEEPQAWPSEVAMGT</sequence>
<dbReference type="InterPro" id="IPR014776">
    <property type="entry name" value="4pyrrole_Mease_sub2"/>
</dbReference>
<reference evidence="11" key="2">
    <citation type="submission" date="2020-09" db="EMBL/GenBank/DDBJ databases">
        <authorList>
            <person name="Sun Q."/>
            <person name="Ohkuma M."/>
        </authorList>
    </citation>
    <scope>NUCLEOTIDE SEQUENCE</scope>
    <source>
        <strain evidence="11">JCM 18487</strain>
    </source>
</reference>
<dbReference type="GO" id="GO:0004851">
    <property type="term" value="F:uroporphyrin-III C-methyltransferase activity"/>
    <property type="evidence" value="ECO:0007669"/>
    <property type="project" value="UniProtKB-EC"/>
</dbReference>
<evidence type="ECO:0000256" key="3">
    <source>
        <dbReference type="ARBA" id="ARBA00018323"/>
    </source>
</evidence>
<keyword evidence="5 9" id="KW-0808">Transferase</keyword>
<accession>A0A917NJJ4</accession>
<evidence type="ECO:0000256" key="7">
    <source>
        <dbReference type="ARBA" id="ARBA00023244"/>
    </source>
</evidence>
<dbReference type="PANTHER" id="PTHR45790">
    <property type="entry name" value="SIROHEME SYNTHASE-RELATED"/>
    <property type="match status" value="1"/>
</dbReference>
<dbReference type="InterPro" id="IPR035996">
    <property type="entry name" value="4pyrrol_Methylase_sf"/>
</dbReference>
<dbReference type="InterPro" id="IPR050161">
    <property type="entry name" value="Siro_Cobalamin_biosynth"/>
</dbReference>
<dbReference type="FunFam" id="3.30.950.10:FF:000001">
    <property type="entry name" value="Siroheme synthase"/>
    <property type="match status" value="1"/>
</dbReference>
<dbReference type="FunFam" id="3.40.1010.10:FF:000001">
    <property type="entry name" value="Siroheme synthase"/>
    <property type="match status" value="1"/>
</dbReference>
<evidence type="ECO:0000256" key="4">
    <source>
        <dbReference type="ARBA" id="ARBA00022603"/>
    </source>
</evidence>
<keyword evidence="12" id="KW-1185">Reference proteome</keyword>
<dbReference type="InterPro" id="IPR003043">
    <property type="entry name" value="Uropor_MeTrfase_CS"/>
</dbReference>
<evidence type="ECO:0000256" key="2">
    <source>
        <dbReference type="ARBA" id="ARBA00012162"/>
    </source>
</evidence>
<protein>
    <recommendedName>
        <fullName evidence="3">Uroporphyrinogen-III C-methyltransferase</fullName>
        <ecNumber evidence="2">2.1.1.107</ecNumber>
    </recommendedName>
    <alternativeName>
        <fullName evidence="8">Uroporphyrinogen III methylase</fullName>
    </alternativeName>
</protein>
<dbReference type="SUPFAM" id="SSF53790">
    <property type="entry name" value="Tetrapyrrole methylase"/>
    <property type="match status" value="1"/>
</dbReference>
<evidence type="ECO:0000313" key="11">
    <source>
        <dbReference type="EMBL" id="GGJ05396.1"/>
    </source>
</evidence>
<evidence type="ECO:0000256" key="9">
    <source>
        <dbReference type="RuleBase" id="RU003960"/>
    </source>
</evidence>
<keyword evidence="6" id="KW-0949">S-adenosyl-L-methionine</keyword>
<proteinExistence type="inferred from homology"/>
<dbReference type="AlphaFoldDB" id="A0A917NJJ4"/>
<comment type="similarity">
    <text evidence="1 9">Belongs to the precorrin methyltransferase family.</text>
</comment>
<evidence type="ECO:0000313" key="12">
    <source>
        <dbReference type="Proteomes" id="UP000637695"/>
    </source>
</evidence>
<dbReference type="GO" id="GO:0019354">
    <property type="term" value="P:siroheme biosynthetic process"/>
    <property type="evidence" value="ECO:0007669"/>
    <property type="project" value="InterPro"/>
</dbReference>
<dbReference type="InterPro" id="IPR014777">
    <property type="entry name" value="4pyrrole_Mease_sub1"/>
</dbReference>
<evidence type="ECO:0000256" key="8">
    <source>
        <dbReference type="ARBA" id="ARBA00079776"/>
    </source>
</evidence>
<dbReference type="Pfam" id="PF00590">
    <property type="entry name" value="TP_methylase"/>
    <property type="match status" value="1"/>
</dbReference>
<dbReference type="Proteomes" id="UP000637695">
    <property type="component" value="Unassembled WGS sequence"/>
</dbReference>
<comment type="caution">
    <text evidence="11">The sequence shown here is derived from an EMBL/GenBank/DDBJ whole genome shotgun (WGS) entry which is preliminary data.</text>
</comment>
<dbReference type="GO" id="GO:0032259">
    <property type="term" value="P:methylation"/>
    <property type="evidence" value="ECO:0007669"/>
    <property type="project" value="UniProtKB-KW"/>
</dbReference>
<dbReference type="InterPro" id="IPR000878">
    <property type="entry name" value="4pyrrol_Mease"/>
</dbReference>
<name>A0A917NJJ4_9BACL</name>
<keyword evidence="4 9" id="KW-0489">Methyltransferase</keyword>
<dbReference type="PROSITE" id="PS00839">
    <property type="entry name" value="SUMT_1"/>
    <property type="match status" value="1"/>
</dbReference>
<evidence type="ECO:0000256" key="1">
    <source>
        <dbReference type="ARBA" id="ARBA00005879"/>
    </source>
</evidence>
<dbReference type="PANTHER" id="PTHR45790:SF3">
    <property type="entry name" value="S-ADENOSYL-L-METHIONINE-DEPENDENT UROPORPHYRINOGEN III METHYLTRANSFERASE, CHLOROPLASTIC"/>
    <property type="match status" value="1"/>
</dbReference>
<dbReference type="PROSITE" id="PS00840">
    <property type="entry name" value="SUMT_2"/>
    <property type="match status" value="1"/>
</dbReference>
<keyword evidence="7" id="KW-0627">Porphyrin biosynthesis</keyword>
<dbReference type="Gene3D" id="3.30.950.10">
    <property type="entry name" value="Methyltransferase, Cobalt-precorrin-4 Transmethylase, Domain 2"/>
    <property type="match status" value="1"/>
</dbReference>
<evidence type="ECO:0000256" key="6">
    <source>
        <dbReference type="ARBA" id="ARBA00022691"/>
    </source>
</evidence>
<dbReference type="CDD" id="cd11642">
    <property type="entry name" value="SUMT"/>
    <property type="match status" value="1"/>
</dbReference>
<dbReference type="NCBIfam" id="NF004790">
    <property type="entry name" value="PRK06136.1"/>
    <property type="match status" value="1"/>
</dbReference>
<dbReference type="Gene3D" id="3.40.1010.10">
    <property type="entry name" value="Cobalt-precorrin-4 Transmethylase, Domain 1"/>
    <property type="match status" value="1"/>
</dbReference>
<dbReference type="RefSeq" id="WP_188881928.1">
    <property type="nucleotide sequence ID" value="NZ_BMOY01000017.1"/>
</dbReference>
<evidence type="ECO:0000256" key="5">
    <source>
        <dbReference type="ARBA" id="ARBA00022679"/>
    </source>
</evidence>
<dbReference type="InterPro" id="IPR006366">
    <property type="entry name" value="CobA/CysG_C"/>
</dbReference>
<organism evidence="11 12">
    <name type="scientific">Alicyclobacillus cellulosilyticus</name>
    <dbReference type="NCBI Taxonomy" id="1003997"/>
    <lineage>
        <taxon>Bacteria</taxon>
        <taxon>Bacillati</taxon>
        <taxon>Bacillota</taxon>
        <taxon>Bacilli</taxon>
        <taxon>Bacillales</taxon>
        <taxon>Alicyclobacillaceae</taxon>
        <taxon>Alicyclobacillus</taxon>
    </lineage>
</organism>
<feature type="domain" description="Tetrapyrrole methylase" evidence="10">
    <location>
        <begin position="5"/>
        <end position="215"/>
    </location>
</feature>
<dbReference type="EMBL" id="BMOY01000017">
    <property type="protein sequence ID" value="GGJ05396.1"/>
    <property type="molecule type" value="Genomic_DNA"/>
</dbReference>
<gene>
    <name evidence="11" type="ORF">GCM10010885_13110</name>
</gene>
<dbReference type="EC" id="2.1.1.107" evidence="2"/>
<evidence type="ECO:0000259" key="10">
    <source>
        <dbReference type="Pfam" id="PF00590"/>
    </source>
</evidence>